<feature type="non-terminal residue" evidence="1">
    <location>
        <position position="1"/>
    </location>
</feature>
<organism evidence="1 2">
    <name type="scientific">Candidatus Berkelbacteria bacterium CG10_big_fil_rev_8_21_14_0_10_41_12</name>
    <dbReference type="NCBI Taxonomy" id="1974513"/>
    <lineage>
        <taxon>Bacteria</taxon>
        <taxon>Candidatus Berkelbacteria</taxon>
    </lineage>
</organism>
<name>A0A2M6WWW0_9BACT</name>
<dbReference type="EMBL" id="PEZV01000024">
    <property type="protein sequence ID" value="PIT97288.1"/>
    <property type="molecule type" value="Genomic_DNA"/>
</dbReference>
<gene>
    <name evidence="1" type="ORF">COT77_02250</name>
</gene>
<evidence type="ECO:0000313" key="1">
    <source>
        <dbReference type="EMBL" id="PIT97288.1"/>
    </source>
</evidence>
<proteinExistence type="predicted"/>
<reference evidence="2" key="1">
    <citation type="submission" date="2017-09" db="EMBL/GenBank/DDBJ databases">
        <title>Depth-based differentiation of microbial function through sediment-hosted aquifers and enrichment of novel symbionts in the deep terrestrial subsurface.</title>
        <authorList>
            <person name="Probst A.J."/>
            <person name="Ladd B."/>
            <person name="Jarett J.K."/>
            <person name="Geller-Mcgrath D.E."/>
            <person name="Sieber C.M.K."/>
            <person name="Emerson J.B."/>
            <person name="Anantharaman K."/>
            <person name="Thomas B.C."/>
            <person name="Malmstrom R."/>
            <person name="Stieglmeier M."/>
            <person name="Klingl A."/>
            <person name="Woyke T."/>
            <person name="Ryan C.M."/>
            <person name="Banfield J.F."/>
        </authorList>
    </citation>
    <scope>NUCLEOTIDE SEQUENCE [LARGE SCALE GENOMIC DNA]</scope>
</reference>
<dbReference type="AlphaFoldDB" id="A0A2M6WWW0"/>
<dbReference type="InterPro" id="IPR029063">
    <property type="entry name" value="SAM-dependent_MTases_sf"/>
</dbReference>
<comment type="caution">
    <text evidence="1">The sequence shown here is derived from an EMBL/GenBank/DDBJ whole genome shotgun (WGS) entry which is preliminary data.</text>
</comment>
<accession>A0A2M6WWW0</accession>
<dbReference type="Gene3D" id="3.40.50.150">
    <property type="entry name" value="Vaccinia Virus protein VP39"/>
    <property type="match status" value="1"/>
</dbReference>
<dbReference type="Proteomes" id="UP000228596">
    <property type="component" value="Unassembled WGS sequence"/>
</dbReference>
<protein>
    <recommendedName>
        <fullName evidence="3">Methyltransferase type 11 domain-containing protein</fullName>
    </recommendedName>
</protein>
<evidence type="ECO:0000313" key="2">
    <source>
        <dbReference type="Proteomes" id="UP000228596"/>
    </source>
</evidence>
<evidence type="ECO:0008006" key="3">
    <source>
        <dbReference type="Google" id="ProtNLM"/>
    </source>
</evidence>
<sequence length="199" mass="22899">EYLQKLQDKLKDTHDRNYLFVNATWQEAVRLFPPKSVDTVFLLDVIEHLKKSEAKKLINQTEKIARRQIIIFTPLGFASQHSKGGKDAWGLGGGTWQEHKSGWQPEDFGDGWKVFATKKFHIIDTLKKIRKKPVGAIFAIRDLEKPEPDLEKAANELYFKAVDAHSLAGLKISIIFFSSWKKGKEVIWTAAKYFIKRKS</sequence>